<organism evidence="3 4">
    <name type="scientific">Helianthus annuus</name>
    <name type="common">Common sunflower</name>
    <dbReference type="NCBI Taxonomy" id="4232"/>
    <lineage>
        <taxon>Eukaryota</taxon>
        <taxon>Viridiplantae</taxon>
        <taxon>Streptophyta</taxon>
        <taxon>Embryophyta</taxon>
        <taxon>Tracheophyta</taxon>
        <taxon>Spermatophyta</taxon>
        <taxon>Magnoliopsida</taxon>
        <taxon>eudicotyledons</taxon>
        <taxon>Gunneridae</taxon>
        <taxon>Pentapetalae</taxon>
        <taxon>asterids</taxon>
        <taxon>campanulids</taxon>
        <taxon>Asterales</taxon>
        <taxon>Asteraceae</taxon>
        <taxon>Asteroideae</taxon>
        <taxon>Heliantheae alliance</taxon>
        <taxon>Heliantheae</taxon>
        <taxon>Helianthus</taxon>
    </lineage>
</organism>
<dbReference type="InParanoid" id="A0A251SX85"/>
<proteinExistence type="predicted"/>
<dbReference type="EMBL" id="CM007902">
    <property type="protein sequence ID" value="OTG02886.1"/>
    <property type="molecule type" value="Genomic_DNA"/>
</dbReference>
<feature type="signal peptide" evidence="2">
    <location>
        <begin position="1"/>
        <end position="26"/>
    </location>
</feature>
<feature type="compositionally biased region" description="Pro residues" evidence="1">
    <location>
        <begin position="167"/>
        <end position="178"/>
    </location>
</feature>
<evidence type="ECO:0008006" key="5">
    <source>
        <dbReference type="Google" id="ProtNLM"/>
    </source>
</evidence>
<sequence>MKKTFDPRGVALLLLVFYLIIHNVSASIKPHQGMRGRIYFPYKDHSKQRITSTATAMKTSFGAQQQVAMYLLLAILIIHNVFQAHSASSLQPHQGTVFSGTLRRLPSTPPPPQIGQPPHYRLPCPPPPPPPLALQIDRIASSFRTVGRGSPPAPKPSRPRYFHIFLSPPPPPPPESTK</sequence>
<keyword evidence="4" id="KW-1185">Reference proteome</keyword>
<protein>
    <recommendedName>
        <fullName evidence="5">Hydroxyproline-rich glycoprotein family protein</fullName>
    </recommendedName>
</protein>
<keyword evidence="2" id="KW-0732">Signal</keyword>
<evidence type="ECO:0000256" key="1">
    <source>
        <dbReference type="SAM" id="MobiDB-lite"/>
    </source>
</evidence>
<name>A0A251SX85_HELAN</name>
<gene>
    <name evidence="3" type="ORF">HannXRQ_Chr13g0418011</name>
</gene>
<accession>A0A251SX85</accession>
<feature type="region of interest" description="Disordered" evidence="1">
    <location>
        <begin position="99"/>
        <end position="178"/>
    </location>
</feature>
<feature type="chain" id="PRO_5011993043" description="Hydroxyproline-rich glycoprotein family protein" evidence="2">
    <location>
        <begin position="27"/>
        <end position="178"/>
    </location>
</feature>
<evidence type="ECO:0000256" key="2">
    <source>
        <dbReference type="SAM" id="SignalP"/>
    </source>
</evidence>
<dbReference type="AlphaFoldDB" id="A0A251SX85"/>
<evidence type="ECO:0000313" key="3">
    <source>
        <dbReference type="EMBL" id="OTG02886.1"/>
    </source>
</evidence>
<reference evidence="4" key="1">
    <citation type="journal article" date="2017" name="Nature">
        <title>The sunflower genome provides insights into oil metabolism, flowering and Asterid evolution.</title>
        <authorList>
            <person name="Badouin H."/>
            <person name="Gouzy J."/>
            <person name="Grassa C.J."/>
            <person name="Murat F."/>
            <person name="Staton S.E."/>
            <person name="Cottret L."/>
            <person name="Lelandais-Briere C."/>
            <person name="Owens G.L."/>
            <person name="Carrere S."/>
            <person name="Mayjonade B."/>
            <person name="Legrand L."/>
            <person name="Gill N."/>
            <person name="Kane N.C."/>
            <person name="Bowers J.E."/>
            <person name="Hubner S."/>
            <person name="Bellec A."/>
            <person name="Berard A."/>
            <person name="Berges H."/>
            <person name="Blanchet N."/>
            <person name="Boniface M.C."/>
            <person name="Brunel D."/>
            <person name="Catrice O."/>
            <person name="Chaidir N."/>
            <person name="Claudel C."/>
            <person name="Donnadieu C."/>
            <person name="Faraut T."/>
            <person name="Fievet G."/>
            <person name="Helmstetter N."/>
            <person name="King M."/>
            <person name="Knapp S.J."/>
            <person name="Lai Z."/>
            <person name="Le Paslier M.C."/>
            <person name="Lippi Y."/>
            <person name="Lorenzon L."/>
            <person name="Mandel J.R."/>
            <person name="Marage G."/>
            <person name="Marchand G."/>
            <person name="Marquand E."/>
            <person name="Bret-Mestries E."/>
            <person name="Morien E."/>
            <person name="Nambeesan S."/>
            <person name="Nguyen T."/>
            <person name="Pegot-Espagnet P."/>
            <person name="Pouilly N."/>
            <person name="Raftis F."/>
            <person name="Sallet E."/>
            <person name="Schiex T."/>
            <person name="Thomas J."/>
            <person name="Vandecasteele C."/>
            <person name="Vares D."/>
            <person name="Vear F."/>
            <person name="Vautrin S."/>
            <person name="Crespi M."/>
            <person name="Mangin B."/>
            <person name="Burke J.M."/>
            <person name="Salse J."/>
            <person name="Munos S."/>
            <person name="Vincourt P."/>
            <person name="Rieseberg L.H."/>
            <person name="Langlade N.B."/>
        </authorList>
    </citation>
    <scope>NUCLEOTIDE SEQUENCE [LARGE SCALE GENOMIC DNA]</scope>
    <source>
        <strain evidence="4">cv. SF193</strain>
    </source>
</reference>
<feature type="compositionally biased region" description="Pro residues" evidence="1">
    <location>
        <begin position="123"/>
        <end position="132"/>
    </location>
</feature>
<dbReference type="Proteomes" id="UP000215914">
    <property type="component" value="Chromosome 13"/>
</dbReference>
<evidence type="ECO:0000313" key="4">
    <source>
        <dbReference type="Proteomes" id="UP000215914"/>
    </source>
</evidence>